<dbReference type="PANTHER" id="PTHR34220">
    <property type="entry name" value="SENSOR HISTIDINE KINASE YPDA"/>
    <property type="match status" value="1"/>
</dbReference>
<dbReference type="SUPFAM" id="SSF55874">
    <property type="entry name" value="ATPase domain of HSP90 chaperone/DNA topoisomerase II/histidine kinase"/>
    <property type="match status" value="1"/>
</dbReference>
<feature type="transmembrane region" description="Helical" evidence="5">
    <location>
        <begin position="282"/>
        <end position="305"/>
    </location>
</feature>
<dbReference type="Gene3D" id="3.30.565.10">
    <property type="entry name" value="Histidine kinase-like ATPase, C-terminal domain"/>
    <property type="match status" value="1"/>
</dbReference>
<evidence type="ECO:0000256" key="4">
    <source>
        <dbReference type="ARBA" id="ARBA00022777"/>
    </source>
</evidence>
<comment type="subcellular location">
    <subcellularLocation>
        <location evidence="1">Membrane</location>
    </subcellularLocation>
</comment>
<dbReference type="SUPFAM" id="SSF158472">
    <property type="entry name" value="HAMP domain-like"/>
    <property type="match status" value="1"/>
</dbReference>
<dbReference type="Pfam" id="PF00672">
    <property type="entry name" value="HAMP"/>
    <property type="match status" value="1"/>
</dbReference>
<dbReference type="InterPro" id="IPR003660">
    <property type="entry name" value="HAMP_dom"/>
</dbReference>
<dbReference type="Pfam" id="PF02518">
    <property type="entry name" value="HATPase_c"/>
    <property type="match status" value="1"/>
</dbReference>
<dbReference type="EMBL" id="DWYG01000168">
    <property type="protein sequence ID" value="HJB42791.1"/>
    <property type="molecule type" value="Genomic_DNA"/>
</dbReference>
<reference evidence="7" key="1">
    <citation type="journal article" date="2021" name="PeerJ">
        <title>Extensive microbial diversity within the chicken gut microbiome revealed by metagenomics and culture.</title>
        <authorList>
            <person name="Gilroy R."/>
            <person name="Ravi A."/>
            <person name="Getino M."/>
            <person name="Pursley I."/>
            <person name="Horton D.L."/>
            <person name="Alikhan N.F."/>
            <person name="Baker D."/>
            <person name="Gharbi K."/>
            <person name="Hall N."/>
            <person name="Watson M."/>
            <person name="Adriaenssens E.M."/>
            <person name="Foster-Nyarko E."/>
            <person name="Jarju S."/>
            <person name="Secka A."/>
            <person name="Antonio M."/>
            <person name="Oren A."/>
            <person name="Chaudhuri R.R."/>
            <person name="La Ragione R."/>
            <person name="Hildebrand F."/>
            <person name="Pallen M.J."/>
        </authorList>
    </citation>
    <scope>NUCLEOTIDE SEQUENCE</scope>
    <source>
        <strain evidence="7">ChiBcec8-13705</strain>
    </source>
</reference>
<evidence type="ECO:0000256" key="5">
    <source>
        <dbReference type="SAM" id="Phobius"/>
    </source>
</evidence>
<dbReference type="Gene3D" id="6.10.340.10">
    <property type="match status" value="1"/>
</dbReference>
<dbReference type="AlphaFoldDB" id="A0A9D2M7F5"/>
<keyword evidence="4 7" id="KW-0418">Kinase</keyword>
<reference evidence="7" key="2">
    <citation type="submission" date="2021-04" db="EMBL/GenBank/DDBJ databases">
        <authorList>
            <person name="Gilroy R."/>
        </authorList>
    </citation>
    <scope>NUCLEOTIDE SEQUENCE</scope>
    <source>
        <strain evidence="7">ChiBcec8-13705</strain>
    </source>
</reference>
<organism evidence="7 8">
    <name type="scientific">Candidatus Gemmiger avicola</name>
    <dbReference type="NCBI Taxonomy" id="2838605"/>
    <lineage>
        <taxon>Bacteria</taxon>
        <taxon>Bacillati</taxon>
        <taxon>Bacillota</taxon>
        <taxon>Clostridia</taxon>
        <taxon>Eubacteriales</taxon>
        <taxon>Gemmiger</taxon>
    </lineage>
</organism>
<keyword evidence="5" id="KW-0472">Membrane</keyword>
<dbReference type="CDD" id="cd06225">
    <property type="entry name" value="HAMP"/>
    <property type="match status" value="1"/>
</dbReference>
<dbReference type="SMART" id="SM00304">
    <property type="entry name" value="HAMP"/>
    <property type="match status" value="1"/>
</dbReference>
<dbReference type="PANTHER" id="PTHR34220:SF7">
    <property type="entry name" value="SENSOR HISTIDINE KINASE YPDA"/>
    <property type="match status" value="1"/>
</dbReference>
<dbReference type="InterPro" id="IPR036890">
    <property type="entry name" value="HATPase_C_sf"/>
</dbReference>
<dbReference type="GO" id="GO:0000155">
    <property type="term" value="F:phosphorelay sensor kinase activity"/>
    <property type="evidence" value="ECO:0007669"/>
    <property type="project" value="InterPro"/>
</dbReference>
<keyword evidence="5" id="KW-1133">Transmembrane helix</keyword>
<sequence length="587" mass="65019">MAKQARRFRSLRWKFGLASTAIILTVVVLMGFCTWVGISCLELDDALDANQRLAQAMGRRFDENADAVKRQIDFVTLDGTLEQKLAQWRQGGLLEKELKSLITLRSMSMEEIGGVYLYDLDGRLITKWVRTPNRPGNYELPNQMDPALYSPTGQVTAFFFEEQLVFQRAVRTLEDWQVVAYISFVYDADVLRSRLNLIAGQNAQLLALYDSETDVLITSQADSAGAFRQALAGLAPSKLENGTFLPVDGMGEYLICGTPVIRENWYLLTAVEKAQIFRAERAVLLITLVFASIGVLLSLAVMALTGRMILRPLRRITQATREVGDGRYTATLPTDTSDELGLLAVSFNEMSSHIDRLVNQKLKSDLAYQEMQLSLLQKQINPHFLYNTLECINALAQLGRTDDVRTVTVSFASLLKTQLTDQRFCTVGQEIACTENFLKIYRIMRGNSLHACITLPPDCAGLIMPSLLLQPLVENAVLHGLRSRAGTGCCSVEVSRDAQWLCLSVSDDGCGAPAEVVSAVQAYVTDGNAPAGRLGIGLRNVIDRLRFVYGDAARFTLYSDPEWGTAVEIKLPLNQVYRMDDAPAGKG</sequence>
<feature type="domain" description="HAMP" evidence="6">
    <location>
        <begin position="307"/>
        <end position="359"/>
    </location>
</feature>
<feature type="transmembrane region" description="Helical" evidence="5">
    <location>
        <begin position="15"/>
        <end position="38"/>
    </location>
</feature>
<accession>A0A9D2M7F5</accession>
<proteinExistence type="predicted"/>
<dbReference type="GO" id="GO:0016020">
    <property type="term" value="C:membrane"/>
    <property type="evidence" value="ECO:0007669"/>
    <property type="project" value="UniProtKB-SubCell"/>
</dbReference>
<evidence type="ECO:0000256" key="2">
    <source>
        <dbReference type="ARBA" id="ARBA00022553"/>
    </source>
</evidence>
<evidence type="ECO:0000313" key="7">
    <source>
        <dbReference type="EMBL" id="HJB42791.1"/>
    </source>
</evidence>
<dbReference type="InterPro" id="IPR050640">
    <property type="entry name" value="Bact_2-comp_sensor_kinase"/>
</dbReference>
<evidence type="ECO:0000256" key="1">
    <source>
        <dbReference type="ARBA" id="ARBA00004370"/>
    </source>
</evidence>
<evidence type="ECO:0000256" key="3">
    <source>
        <dbReference type="ARBA" id="ARBA00022679"/>
    </source>
</evidence>
<keyword evidence="5" id="KW-0812">Transmembrane</keyword>
<dbReference type="Pfam" id="PF06580">
    <property type="entry name" value="His_kinase"/>
    <property type="match status" value="1"/>
</dbReference>
<keyword evidence="3" id="KW-0808">Transferase</keyword>
<comment type="caution">
    <text evidence="7">The sequence shown here is derived from an EMBL/GenBank/DDBJ whole genome shotgun (WGS) entry which is preliminary data.</text>
</comment>
<dbReference type="InterPro" id="IPR010559">
    <property type="entry name" value="Sig_transdc_His_kin_internal"/>
</dbReference>
<gene>
    <name evidence="7" type="ORF">H9945_09885</name>
</gene>
<dbReference type="PROSITE" id="PS50885">
    <property type="entry name" value="HAMP"/>
    <property type="match status" value="1"/>
</dbReference>
<keyword evidence="2" id="KW-0597">Phosphoprotein</keyword>
<protein>
    <submittedName>
        <fullName evidence="7">Sensor histidine kinase</fullName>
    </submittedName>
</protein>
<dbReference type="Proteomes" id="UP000886803">
    <property type="component" value="Unassembled WGS sequence"/>
</dbReference>
<dbReference type="InterPro" id="IPR003594">
    <property type="entry name" value="HATPase_dom"/>
</dbReference>
<evidence type="ECO:0000313" key="8">
    <source>
        <dbReference type="Proteomes" id="UP000886803"/>
    </source>
</evidence>
<name>A0A9D2M7F5_9FIRM</name>
<evidence type="ECO:0000259" key="6">
    <source>
        <dbReference type="PROSITE" id="PS50885"/>
    </source>
</evidence>